<proteinExistence type="predicted"/>
<feature type="transmembrane region" description="Helical" evidence="1">
    <location>
        <begin position="118"/>
        <end position="135"/>
    </location>
</feature>
<dbReference type="GO" id="GO:0051301">
    <property type="term" value="P:cell division"/>
    <property type="evidence" value="ECO:0007669"/>
    <property type="project" value="UniProtKB-KW"/>
</dbReference>
<gene>
    <name evidence="2" type="ORF">F4694_005763</name>
</gene>
<feature type="transmembrane region" description="Helical" evidence="1">
    <location>
        <begin position="207"/>
        <end position="225"/>
    </location>
</feature>
<evidence type="ECO:0000313" key="3">
    <source>
        <dbReference type="Proteomes" id="UP000548423"/>
    </source>
</evidence>
<keyword evidence="1" id="KW-0472">Membrane</keyword>
<evidence type="ECO:0000313" key="2">
    <source>
        <dbReference type="EMBL" id="NYE08906.1"/>
    </source>
</evidence>
<keyword evidence="2" id="KW-0131">Cell cycle</keyword>
<evidence type="ECO:0000256" key="1">
    <source>
        <dbReference type="SAM" id="Phobius"/>
    </source>
</evidence>
<keyword evidence="1" id="KW-0812">Transmembrane</keyword>
<name>A0A852TMK4_9BACI</name>
<dbReference type="Proteomes" id="UP000548423">
    <property type="component" value="Unassembled WGS sequence"/>
</dbReference>
<keyword evidence="2" id="KW-0132">Cell division</keyword>
<dbReference type="EMBL" id="JACCBX010000017">
    <property type="protein sequence ID" value="NYE08906.1"/>
    <property type="molecule type" value="Genomic_DNA"/>
</dbReference>
<feature type="transmembrane region" description="Helical" evidence="1">
    <location>
        <begin position="182"/>
        <end position="201"/>
    </location>
</feature>
<reference evidence="3" key="2">
    <citation type="submission" date="2020-08" db="EMBL/GenBank/DDBJ databases">
        <title>The Agave Microbiome: Exploring the role of microbial communities in plant adaptations to desert environments.</title>
        <authorList>
            <person name="Partida-Martinez L.P."/>
        </authorList>
    </citation>
    <scope>NUCLEOTIDE SEQUENCE [LARGE SCALE GENOMIC DNA]</scope>
    <source>
        <strain evidence="3">AT2.8</strain>
    </source>
</reference>
<protein>
    <submittedName>
        <fullName evidence="2">Cell division protein FtsW (Lipid II flippase)</fullName>
    </submittedName>
</protein>
<keyword evidence="1" id="KW-1133">Transmembrane helix</keyword>
<feature type="transmembrane region" description="Helical" evidence="1">
    <location>
        <begin position="70"/>
        <end position="89"/>
    </location>
</feature>
<feature type="transmembrane region" description="Helical" evidence="1">
    <location>
        <begin position="95"/>
        <end position="111"/>
    </location>
</feature>
<comment type="caution">
    <text evidence="2">The sequence shown here is derived from an EMBL/GenBank/DDBJ whole genome shotgun (WGS) entry which is preliminary data.</text>
</comment>
<accession>A0A852TMK4</accession>
<feature type="transmembrane region" description="Helical" evidence="1">
    <location>
        <begin position="147"/>
        <end position="175"/>
    </location>
</feature>
<feature type="transmembrane region" description="Helical" evidence="1">
    <location>
        <begin position="20"/>
        <end position="38"/>
    </location>
</feature>
<organism evidence="2 3">
    <name type="scientific">Neobacillus niacini</name>
    <dbReference type="NCBI Taxonomy" id="86668"/>
    <lineage>
        <taxon>Bacteria</taxon>
        <taxon>Bacillati</taxon>
        <taxon>Bacillota</taxon>
        <taxon>Bacilli</taxon>
        <taxon>Bacillales</taxon>
        <taxon>Bacillaceae</taxon>
        <taxon>Neobacillus</taxon>
    </lineage>
</organism>
<feature type="transmembrane region" description="Helical" evidence="1">
    <location>
        <begin position="44"/>
        <end position="63"/>
    </location>
</feature>
<dbReference type="AlphaFoldDB" id="A0A852TMK4"/>
<sequence length="229" mass="25931">MGSIYLIRNKEKTLSKGNFLQNVVIIALLVFPFLFNGSDGVHRWLTIGPINVYIASIILPLLIIQLWKLALNNIYAIGLYFITLIILLFHPDAGQLTAFACATTIMLWKKISNGMMKYFSLILTVTFVIMSWVFLDDLAPVPYVEDIIFLVADLGSVWFVLGILSLLLLLLSLFFYYGRKNIISLTLGVYFFMAMIVTLFGNFPLPIMGYGISPIIGYFFAISWLKKNT</sequence>
<reference evidence="3" key="1">
    <citation type="submission" date="2020-07" db="EMBL/GenBank/DDBJ databases">
        <authorList>
            <person name="Partida-Martinez L."/>
            <person name="Huntemann M."/>
            <person name="Clum A."/>
            <person name="Wang J."/>
            <person name="Palaniappan K."/>
            <person name="Ritter S."/>
            <person name="Chen I.-M."/>
            <person name="Stamatis D."/>
            <person name="Reddy T."/>
            <person name="O'Malley R."/>
            <person name="Daum C."/>
            <person name="Shapiro N."/>
            <person name="Ivanova N."/>
            <person name="Kyrpides N."/>
            <person name="Woyke T."/>
        </authorList>
    </citation>
    <scope>NUCLEOTIDE SEQUENCE [LARGE SCALE GENOMIC DNA]</scope>
    <source>
        <strain evidence="3">AT2.8</strain>
    </source>
</reference>